<sequence length="111" mass="12015">MYCLVFFTSLGPTLGSAAQAINVSVNMIFTFAIAQVFIAMLCHMKLIWIVLLLLLFLLVRDDLLHLQVPAGDQSSSHRRDGKGVGAAPFLAQVCGSRERHSHGQGGTDCVT</sequence>
<gene>
    <name evidence="2" type="ORF">RchiOBHm_Chr5g0012741</name>
</gene>
<accession>A0A2P6Q587</accession>
<keyword evidence="3" id="KW-1185">Reference proteome</keyword>
<comment type="caution">
    <text evidence="2">The sequence shown here is derived from an EMBL/GenBank/DDBJ whole genome shotgun (WGS) entry which is preliminary data.</text>
</comment>
<protein>
    <submittedName>
        <fullName evidence="2">Uncharacterized protein</fullName>
    </submittedName>
</protein>
<keyword evidence="1" id="KW-1133">Transmembrane helix</keyword>
<dbReference type="EMBL" id="PDCK01000043">
    <property type="protein sequence ID" value="PRQ29329.1"/>
    <property type="molecule type" value="Genomic_DNA"/>
</dbReference>
<evidence type="ECO:0000256" key="1">
    <source>
        <dbReference type="SAM" id="Phobius"/>
    </source>
</evidence>
<dbReference type="AlphaFoldDB" id="A0A2P6Q587"/>
<dbReference type="Gramene" id="PRQ29329">
    <property type="protein sequence ID" value="PRQ29329"/>
    <property type="gene ID" value="RchiOBHm_Chr5g0012741"/>
</dbReference>
<keyword evidence="1" id="KW-0812">Transmembrane</keyword>
<name>A0A2P6Q587_ROSCH</name>
<keyword evidence="1" id="KW-0472">Membrane</keyword>
<feature type="transmembrane region" description="Helical" evidence="1">
    <location>
        <begin position="27"/>
        <end position="59"/>
    </location>
</feature>
<proteinExistence type="predicted"/>
<dbReference type="STRING" id="74649.A0A2P6Q587"/>
<reference evidence="2 3" key="1">
    <citation type="journal article" date="2018" name="Nat. Genet.">
        <title>The Rosa genome provides new insights in the design of modern roses.</title>
        <authorList>
            <person name="Bendahmane M."/>
        </authorList>
    </citation>
    <scope>NUCLEOTIDE SEQUENCE [LARGE SCALE GENOMIC DNA]</scope>
    <source>
        <strain evidence="3">cv. Old Blush</strain>
    </source>
</reference>
<evidence type="ECO:0000313" key="3">
    <source>
        <dbReference type="Proteomes" id="UP000238479"/>
    </source>
</evidence>
<evidence type="ECO:0000313" key="2">
    <source>
        <dbReference type="EMBL" id="PRQ29329.1"/>
    </source>
</evidence>
<dbReference type="Proteomes" id="UP000238479">
    <property type="component" value="Chromosome 5"/>
</dbReference>
<organism evidence="2 3">
    <name type="scientific">Rosa chinensis</name>
    <name type="common">China rose</name>
    <dbReference type="NCBI Taxonomy" id="74649"/>
    <lineage>
        <taxon>Eukaryota</taxon>
        <taxon>Viridiplantae</taxon>
        <taxon>Streptophyta</taxon>
        <taxon>Embryophyta</taxon>
        <taxon>Tracheophyta</taxon>
        <taxon>Spermatophyta</taxon>
        <taxon>Magnoliopsida</taxon>
        <taxon>eudicotyledons</taxon>
        <taxon>Gunneridae</taxon>
        <taxon>Pentapetalae</taxon>
        <taxon>rosids</taxon>
        <taxon>fabids</taxon>
        <taxon>Rosales</taxon>
        <taxon>Rosaceae</taxon>
        <taxon>Rosoideae</taxon>
        <taxon>Rosoideae incertae sedis</taxon>
        <taxon>Rosa</taxon>
    </lineage>
</organism>